<evidence type="ECO:0000256" key="6">
    <source>
        <dbReference type="SAM" id="MobiDB-lite"/>
    </source>
</evidence>
<feature type="signal peptide" evidence="7">
    <location>
        <begin position="1"/>
        <end position="23"/>
    </location>
</feature>
<protein>
    <submittedName>
        <fullName evidence="8">Extracellular solute-binding protein</fullName>
    </submittedName>
</protein>
<organism evidence="8 9">
    <name type="scientific">Enterocloster aldenensis</name>
    <dbReference type="NCBI Taxonomy" id="358742"/>
    <lineage>
        <taxon>Bacteria</taxon>
        <taxon>Bacillati</taxon>
        <taxon>Bacillota</taxon>
        <taxon>Clostridia</taxon>
        <taxon>Lachnospirales</taxon>
        <taxon>Lachnospiraceae</taxon>
        <taxon>Enterocloster</taxon>
    </lineage>
</organism>
<dbReference type="InterPro" id="IPR050490">
    <property type="entry name" value="Bact_solute-bd_prot1"/>
</dbReference>
<keyword evidence="4" id="KW-0564">Palmitate</keyword>
<dbReference type="AlphaFoldDB" id="A0AAW5BVU1"/>
<evidence type="ECO:0000256" key="1">
    <source>
        <dbReference type="ARBA" id="ARBA00022475"/>
    </source>
</evidence>
<evidence type="ECO:0000256" key="4">
    <source>
        <dbReference type="ARBA" id="ARBA00023139"/>
    </source>
</evidence>
<evidence type="ECO:0000313" key="9">
    <source>
        <dbReference type="Proteomes" id="UP001299608"/>
    </source>
</evidence>
<keyword evidence="3" id="KW-0472">Membrane</keyword>
<dbReference type="SUPFAM" id="SSF53850">
    <property type="entry name" value="Periplasmic binding protein-like II"/>
    <property type="match status" value="1"/>
</dbReference>
<feature type="region of interest" description="Disordered" evidence="6">
    <location>
        <begin position="29"/>
        <end position="67"/>
    </location>
</feature>
<evidence type="ECO:0000256" key="2">
    <source>
        <dbReference type="ARBA" id="ARBA00022729"/>
    </source>
</evidence>
<keyword evidence="1" id="KW-1003">Cell membrane</keyword>
<reference evidence="8" key="1">
    <citation type="submission" date="2022-01" db="EMBL/GenBank/DDBJ databases">
        <title>Collection of gut derived symbiotic bacterial strains cultured from healthy donors.</title>
        <authorList>
            <person name="Lin H."/>
            <person name="Kohout C."/>
            <person name="Waligurski E."/>
            <person name="Pamer E.G."/>
        </authorList>
    </citation>
    <scope>NUCLEOTIDE SEQUENCE</scope>
    <source>
        <strain evidence="8">DFI.6.55</strain>
    </source>
</reference>
<dbReference type="PANTHER" id="PTHR43649:SF33">
    <property type="entry name" value="POLYGALACTURONAN_RHAMNOGALACTURONAN-BINDING PROTEIN YTCQ"/>
    <property type="match status" value="1"/>
</dbReference>
<evidence type="ECO:0000256" key="5">
    <source>
        <dbReference type="ARBA" id="ARBA00023288"/>
    </source>
</evidence>
<name>A0AAW5BVU1_9FIRM</name>
<dbReference type="PROSITE" id="PS51257">
    <property type="entry name" value="PROKAR_LIPOPROTEIN"/>
    <property type="match status" value="1"/>
</dbReference>
<sequence length="457" mass="50136">MMRKNFVKRTSALALAAFMAASAAGCSSGGGSRTAAAPDTTAQEAASGEEAKADGDKGETESSGEPVTIRLVHYMGEQAKRDALDAMLAAFNEAHPEIHVDVEVVASSSYIATYKNYIAAGEAPDIMFGKPQTMQEFVDGGYFMDLKDEACMTNVLPMLVDECTVNGGVYGFPIDAQVKATFYNKKMFDEAGVEVPKTKDDFFKVCDTFMDKGIYPMIHPYNFIHGVFHELDSFFTSMAAGTGNENVWMDSQNGVKDLSGNPVVVEAMEMFSKFASYKDAGDTAVDQTQGIQNFAAGQRPMYMNGGWLMGDVIAAAPDGDFGMFPTPWSDDPEQNKLWIGIDDVFIVSQQTEHKDEVMTLLNFFAGEECSKTWMGTAKLMTSNITVPTDDADAFIKEIKTYIDNDMIVSKSLVPDYTSEYSTAFRTKLQEFVTLDDSQRDVTKLLKDIDDEIGSIRQ</sequence>
<evidence type="ECO:0000256" key="7">
    <source>
        <dbReference type="SAM" id="SignalP"/>
    </source>
</evidence>
<proteinExistence type="predicted"/>
<accession>A0AAW5BVU1</accession>
<gene>
    <name evidence="8" type="ORF">L0N08_02930</name>
</gene>
<evidence type="ECO:0000256" key="3">
    <source>
        <dbReference type="ARBA" id="ARBA00023136"/>
    </source>
</evidence>
<dbReference type="RefSeq" id="WP_227116715.1">
    <property type="nucleotide sequence ID" value="NZ_JAAITT010000009.1"/>
</dbReference>
<dbReference type="EMBL" id="JAKNGE010000003">
    <property type="protein sequence ID" value="MCG4744361.1"/>
    <property type="molecule type" value="Genomic_DNA"/>
</dbReference>
<dbReference type="InterPro" id="IPR006059">
    <property type="entry name" value="SBP"/>
</dbReference>
<keyword evidence="5" id="KW-0449">Lipoprotein</keyword>
<dbReference type="Pfam" id="PF01547">
    <property type="entry name" value="SBP_bac_1"/>
    <property type="match status" value="1"/>
</dbReference>
<comment type="caution">
    <text evidence="8">The sequence shown here is derived from an EMBL/GenBank/DDBJ whole genome shotgun (WGS) entry which is preliminary data.</text>
</comment>
<feature type="compositionally biased region" description="Basic and acidic residues" evidence="6">
    <location>
        <begin position="49"/>
        <end position="60"/>
    </location>
</feature>
<feature type="chain" id="PRO_5043599268" evidence="7">
    <location>
        <begin position="24"/>
        <end position="457"/>
    </location>
</feature>
<evidence type="ECO:0000313" key="8">
    <source>
        <dbReference type="EMBL" id="MCG4744361.1"/>
    </source>
</evidence>
<feature type="compositionally biased region" description="Low complexity" evidence="6">
    <location>
        <begin position="33"/>
        <end position="46"/>
    </location>
</feature>
<dbReference type="Gene3D" id="3.40.190.10">
    <property type="entry name" value="Periplasmic binding protein-like II"/>
    <property type="match status" value="1"/>
</dbReference>
<dbReference type="Proteomes" id="UP001299608">
    <property type="component" value="Unassembled WGS sequence"/>
</dbReference>
<keyword evidence="2 7" id="KW-0732">Signal</keyword>
<dbReference type="PANTHER" id="PTHR43649">
    <property type="entry name" value="ARABINOSE-BINDING PROTEIN-RELATED"/>
    <property type="match status" value="1"/>
</dbReference>